<dbReference type="InterPro" id="IPR032675">
    <property type="entry name" value="LRR_dom_sf"/>
</dbReference>
<feature type="compositionally biased region" description="Low complexity" evidence="4">
    <location>
        <begin position="442"/>
        <end position="467"/>
    </location>
</feature>
<dbReference type="SUPFAM" id="SSF52058">
    <property type="entry name" value="L domain-like"/>
    <property type="match status" value="1"/>
</dbReference>
<keyword evidence="5" id="KW-0812">Transmembrane</keyword>
<name>A0ABU0E236_9FIRM</name>
<keyword evidence="2" id="KW-0732">Signal</keyword>
<dbReference type="Pfam" id="PF18449">
    <property type="entry name" value="Endotoxin_C2"/>
    <property type="match status" value="2"/>
</dbReference>
<evidence type="ECO:0000256" key="4">
    <source>
        <dbReference type="SAM" id="MobiDB-lite"/>
    </source>
</evidence>
<dbReference type="PANTHER" id="PTHR47988">
    <property type="entry name" value="SOMATIC EMBRYOGENESIS RECEPTOR KINASE 1"/>
    <property type="match status" value="1"/>
</dbReference>
<evidence type="ECO:0000313" key="8">
    <source>
        <dbReference type="Proteomes" id="UP001230220"/>
    </source>
</evidence>
<feature type="transmembrane region" description="Helical" evidence="5">
    <location>
        <begin position="473"/>
        <end position="492"/>
    </location>
</feature>
<accession>A0ABU0E236</accession>
<organism evidence="7 8">
    <name type="scientific">Breznakia pachnodae</name>
    <dbReference type="NCBI Taxonomy" id="265178"/>
    <lineage>
        <taxon>Bacteria</taxon>
        <taxon>Bacillati</taxon>
        <taxon>Bacillota</taxon>
        <taxon>Erysipelotrichia</taxon>
        <taxon>Erysipelotrichales</taxon>
        <taxon>Erysipelotrichaceae</taxon>
        <taxon>Breznakia</taxon>
    </lineage>
</organism>
<comment type="caution">
    <text evidence="7">The sequence shown here is derived from an EMBL/GenBank/DDBJ whole genome shotgun (WGS) entry which is preliminary data.</text>
</comment>
<reference evidence="7 8" key="1">
    <citation type="submission" date="2023-07" db="EMBL/GenBank/DDBJ databases">
        <title>Genomic Encyclopedia of Type Strains, Phase IV (KMG-IV): sequencing the most valuable type-strain genomes for metagenomic binning, comparative biology and taxonomic classification.</title>
        <authorList>
            <person name="Goeker M."/>
        </authorList>
    </citation>
    <scope>NUCLEOTIDE SEQUENCE [LARGE SCALE GENOMIC DNA]</scope>
    <source>
        <strain evidence="7 8">DSM 16784</strain>
    </source>
</reference>
<dbReference type="Proteomes" id="UP001230220">
    <property type="component" value="Unassembled WGS sequence"/>
</dbReference>
<keyword evidence="3" id="KW-0677">Repeat</keyword>
<evidence type="ECO:0000259" key="6">
    <source>
        <dbReference type="Pfam" id="PF18449"/>
    </source>
</evidence>
<keyword evidence="5" id="KW-0472">Membrane</keyword>
<evidence type="ECO:0000256" key="3">
    <source>
        <dbReference type="ARBA" id="ARBA00022737"/>
    </source>
</evidence>
<feature type="domain" description="Pesticidal crystal protein Cry1Aa" evidence="6">
    <location>
        <begin position="203"/>
        <end position="258"/>
    </location>
</feature>
<dbReference type="InterPro" id="IPR025875">
    <property type="entry name" value="Leu-rich_rpt_4"/>
</dbReference>
<evidence type="ECO:0000256" key="2">
    <source>
        <dbReference type="ARBA" id="ARBA00022729"/>
    </source>
</evidence>
<sequence>MDNNNLSGSIPVELSNLSFLSLLDISGNNLSGELPASLGSYLALKRIYLQNNNFSGVIPESLSNLTGLTELYLSDNNLSGDFPQSIYSNCTSLTILSLRNNSISGNPSVGFSSNTTLRYLDIRGTNLIQARPNVTTLLEMNGGVFLYDNLSENLLVEDKTNIVEGLTQIDIDNAQISADFIIDVSEKKQWQDNIDLAQSMLNALTTVEEMFASDGIINDFVNQSTIDNAQGKVDILPDGLLKQELQEKINDAQKQLDEKTAKEKVEYLFTDDKHTNIKDTTDQKAINDAQDAVNKLTDNDLKNYLQKEIDKAQDMLNAKDKVDGLFADEAHTDIIDGLTQGNIDDAQKVVDKLPNGDLKEELQKEIDKAQSMLDAKNAVEDLLDKDGNLNTGVTQKEIDKAQDLVNKLPNGELKDQLQSIIDEAQKQLDAQNTSNPILKPATPSTTPTVSKPSVGTTSTTGGSTVNTSDTSNIQLYIGLLTATMSLLGLIAYKRKLTK</sequence>
<feature type="domain" description="Pesticidal crystal protein Cry1Aa" evidence="6">
    <location>
        <begin position="317"/>
        <end position="375"/>
    </location>
</feature>
<evidence type="ECO:0000313" key="7">
    <source>
        <dbReference type="EMBL" id="MDQ0360943.1"/>
    </source>
</evidence>
<evidence type="ECO:0000256" key="5">
    <source>
        <dbReference type="SAM" id="Phobius"/>
    </source>
</evidence>
<evidence type="ECO:0000256" key="1">
    <source>
        <dbReference type="ARBA" id="ARBA00022614"/>
    </source>
</evidence>
<keyword evidence="8" id="KW-1185">Reference proteome</keyword>
<dbReference type="Pfam" id="PF12799">
    <property type="entry name" value="LRR_4"/>
    <property type="match status" value="1"/>
</dbReference>
<keyword evidence="1" id="KW-0433">Leucine-rich repeat</keyword>
<keyword evidence="5" id="KW-1133">Transmembrane helix</keyword>
<dbReference type="Gene3D" id="3.80.10.10">
    <property type="entry name" value="Ribonuclease Inhibitor"/>
    <property type="match status" value="1"/>
</dbReference>
<dbReference type="Pfam" id="PF00560">
    <property type="entry name" value="LRR_1"/>
    <property type="match status" value="2"/>
</dbReference>
<feature type="region of interest" description="Disordered" evidence="4">
    <location>
        <begin position="431"/>
        <end position="467"/>
    </location>
</feature>
<dbReference type="EMBL" id="JAUSUR010000002">
    <property type="protein sequence ID" value="MDQ0360943.1"/>
    <property type="molecule type" value="Genomic_DNA"/>
</dbReference>
<gene>
    <name evidence="7" type="ORF">J2S15_001688</name>
</gene>
<dbReference type="InterPro" id="IPR054544">
    <property type="entry name" value="Pest_crys_Cry1Aa_dom-IV"/>
</dbReference>
<proteinExistence type="predicted"/>
<protein>
    <recommendedName>
        <fullName evidence="6">Pesticidal crystal protein Cry1Aa domain-containing protein</fullName>
    </recommendedName>
</protein>
<dbReference type="InterPro" id="IPR001611">
    <property type="entry name" value="Leu-rich_rpt"/>
</dbReference>